<dbReference type="RefSeq" id="XP_007748166.1">
    <property type="nucleotide sequence ID" value="XM_007749976.1"/>
</dbReference>
<dbReference type="InterPro" id="IPR036188">
    <property type="entry name" value="FAD/NAD-bd_sf"/>
</dbReference>
<dbReference type="GeneID" id="19194093"/>
<dbReference type="SUPFAM" id="SSF51905">
    <property type="entry name" value="FAD/NAD(P)-binding domain"/>
    <property type="match status" value="3"/>
</dbReference>
<dbReference type="EMBL" id="AMGX01000016">
    <property type="protein sequence ID" value="EXJ67384.1"/>
    <property type="molecule type" value="Genomic_DNA"/>
</dbReference>
<dbReference type="InterPro" id="IPR020946">
    <property type="entry name" value="Flavin_mOase-like"/>
</dbReference>
<reference evidence="7 8" key="1">
    <citation type="submission" date="2013-03" db="EMBL/GenBank/DDBJ databases">
        <title>The Genome Sequence of Cladophialophora psammophila CBS 110553.</title>
        <authorList>
            <consortium name="The Broad Institute Genomics Platform"/>
            <person name="Cuomo C."/>
            <person name="de Hoog S."/>
            <person name="Gorbushina A."/>
            <person name="Walker B."/>
            <person name="Young S.K."/>
            <person name="Zeng Q."/>
            <person name="Gargeya S."/>
            <person name="Fitzgerald M."/>
            <person name="Haas B."/>
            <person name="Abouelleil A."/>
            <person name="Allen A.W."/>
            <person name="Alvarado L."/>
            <person name="Arachchi H.M."/>
            <person name="Berlin A.M."/>
            <person name="Chapman S.B."/>
            <person name="Gainer-Dewar J."/>
            <person name="Goldberg J."/>
            <person name="Griggs A."/>
            <person name="Gujja S."/>
            <person name="Hansen M."/>
            <person name="Howarth C."/>
            <person name="Imamovic A."/>
            <person name="Ireland A."/>
            <person name="Larimer J."/>
            <person name="McCowan C."/>
            <person name="Murphy C."/>
            <person name="Pearson M."/>
            <person name="Poon T.W."/>
            <person name="Priest M."/>
            <person name="Roberts A."/>
            <person name="Saif S."/>
            <person name="Shea T."/>
            <person name="Sisk P."/>
            <person name="Sykes S."/>
            <person name="Wortman J."/>
            <person name="Nusbaum C."/>
            <person name="Birren B."/>
        </authorList>
    </citation>
    <scope>NUCLEOTIDE SEQUENCE [LARGE SCALE GENOMIC DNA]</scope>
    <source>
        <strain evidence="7 8">CBS 110553</strain>
    </source>
</reference>
<comment type="similarity">
    <text evidence="2">Belongs to the FAD-binding monooxygenase family.</text>
</comment>
<keyword evidence="3" id="KW-0285">Flavoprotein</keyword>
<dbReference type="HOGENOM" id="CLU_006937_6_1_1"/>
<dbReference type="InterPro" id="IPR051209">
    <property type="entry name" value="FAD-bind_Monooxygenase_sf"/>
</dbReference>
<dbReference type="PANTHER" id="PTHR42877:SF7">
    <property type="entry name" value="FLAVIN-BINDING MONOOXYGENASE-RELATED"/>
    <property type="match status" value="1"/>
</dbReference>
<evidence type="ECO:0000256" key="2">
    <source>
        <dbReference type="ARBA" id="ARBA00010139"/>
    </source>
</evidence>
<evidence type="ECO:0000256" key="6">
    <source>
        <dbReference type="SAM" id="MobiDB-lite"/>
    </source>
</evidence>
<dbReference type="Proteomes" id="UP000019471">
    <property type="component" value="Unassembled WGS sequence"/>
</dbReference>
<keyword evidence="5" id="KW-0560">Oxidoreductase</keyword>
<keyword evidence="8" id="KW-1185">Reference proteome</keyword>
<keyword evidence="4" id="KW-0274">FAD</keyword>
<protein>
    <submittedName>
        <fullName evidence="7">Uncharacterized protein</fullName>
    </submittedName>
</protein>
<sequence>MLPKTFDDARADSAARAQECGWEKVNARGFEILEAAHGFHAPKRAIVIGAGATGICFAKFAEPVPNLEVQIYDKNDEVAGTWWENRYPGCACDIPSHIYQFQWALNPYWSHYYVGAAEILQYFRDVVDKHDLCKYMKLSHEVLGASWDSTKVKWIVTVKAPDGSTFEDSCDFLINASGLLNKWKWPEIKGLESFTGVRLHSANYDPSIDLQGKTVAVIGSGSSGLQIVTSIQPVVEHLYTWIRSPIWVSAGFASNFAGKDGQNLRYTPEFQNKLASDPVAHLRYIKMIDEELGIRFNYNLVRTAEAQGAIDFSRQLMKEKLKSRPELFEKIVPKTYGVGCRRVTPGNGYLEALVAPNVTVYPEDIQEITPTGFINKAGEEHAVDVIICATGFDTSFVPRFPLTANGKDLRSEWKTDPVSYFSLMVPDFPNYFISLGPYSASNGSLLPPIEHGCRYMIQVIEKCQLEKIKYLSPKVEATHQFREYADLLLKRTVWSQPCRSWFKGNTIDGLPRNYPGSRAHFVELVVPRYEDFEIEYESVNRFHFWGNGFTLHEVDGRDPTWYLGIVDGEDKQPDYTKDEEEFQKLLSSSPTPAPDHHEPNGLPN</sequence>
<accession>W9XAD8</accession>
<dbReference type="eggNOG" id="KOG1399">
    <property type="taxonomic scope" value="Eukaryota"/>
</dbReference>
<organism evidence="7 8">
    <name type="scientific">Cladophialophora psammophila CBS 110553</name>
    <dbReference type="NCBI Taxonomy" id="1182543"/>
    <lineage>
        <taxon>Eukaryota</taxon>
        <taxon>Fungi</taxon>
        <taxon>Dikarya</taxon>
        <taxon>Ascomycota</taxon>
        <taxon>Pezizomycotina</taxon>
        <taxon>Eurotiomycetes</taxon>
        <taxon>Chaetothyriomycetidae</taxon>
        <taxon>Chaetothyriales</taxon>
        <taxon>Herpotrichiellaceae</taxon>
        <taxon>Cladophialophora</taxon>
    </lineage>
</organism>
<dbReference type="PANTHER" id="PTHR42877">
    <property type="entry name" value="L-ORNITHINE N(5)-MONOOXYGENASE-RELATED"/>
    <property type="match status" value="1"/>
</dbReference>
<dbReference type="GO" id="GO:0050660">
    <property type="term" value="F:flavin adenine dinucleotide binding"/>
    <property type="evidence" value="ECO:0007669"/>
    <property type="project" value="InterPro"/>
</dbReference>
<feature type="compositionally biased region" description="Basic and acidic residues" evidence="6">
    <location>
        <begin position="594"/>
        <end position="604"/>
    </location>
</feature>
<evidence type="ECO:0000313" key="7">
    <source>
        <dbReference type="EMBL" id="EXJ67384.1"/>
    </source>
</evidence>
<evidence type="ECO:0000256" key="3">
    <source>
        <dbReference type="ARBA" id="ARBA00022630"/>
    </source>
</evidence>
<evidence type="ECO:0000256" key="5">
    <source>
        <dbReference type="ARBA" id="ARBA00023002"/>
    </source>
</evidence>
<gene>
    <name evidence="7" type="ORF">A1O5_09397</name>
</gene>
<dbReference type="GO" id="GO:0050661">
    <property type="term" value="F:NADP binding"/>
    <property type="evidence" value="ECO:0007669"/>
    <property type="project" value="InterPro"/>
</dbReference>
<name>W9XAD8_9EURO</name>
<evidence type="ECO:0000256" key="4">
    <source>
        <dbReference type="ARBA" id="ARBA00022827"/>
    </source>
</evidence>
<dbReference type="Gene3D" id="3.50.50.60">
    <property type="entry name" value="FAD/NAD(P)-binding domain"/>
    <property type="match status" value="2"/>
</dbReference>
<evidence type="ECO:0000313" key="8">
    <source>
        <dbReference type="Proteomes" id="UP000019471"/>
    </source>
</evidence>
<evidence type="ECO:0000256" key="1">
    <source>
        <dbReference type="ARBA" id="ARBA00001974"/>
    </source>
</evidence>
<dbReference type="GO" id="GO:0004499">
    <property type="term" value="F:N,N-dimethylaniline monooxygenase activity"/>
    <property type="evidence" value="ECO:0007669"/>
    <property type="project" value="InterPro"/>
</dbReference>
<proteinExistence type="inferred from homology"/>
<dbReference type="Pfam" id="PF00743">
    <property type="entry name" value="FMO-like"/>
    <property type="match status" value="1"/>
</dbReference>
<comment type="caution">
    <text evidence="7">The sequence shown here is derived from an EMBL/GenBank/DDBJ whole genome shotgun (WGS) entry which is preliminary data.</text>
</comment>
<dbReference type="AlphaFoldDB" id="W9XAD8"/>
<comment type="cofactor">
    <cofactor evidence="1">
        <name>FAD</name>
        <dbReference type="ChEBI" id="CHEBI:57692"/>
    </cofactor>
</comment>
<dbReference type="OrthoDB" id="74360at2759"/>
<feature type="region of interest" description="Disordered" evidence="6">
    <location>
        <begin position="572"/>
        <end position="604"/>
    </location>
</feature>